<dbReference type="STRING" id="393003.SAMN05660461_2151"/>
<evidence type="ECO:0000313" key="3">
    <source>
        <dbReference type="EMBL" id="SKD01354.1"/>
    </source>
</evidence>
<dbReference type="InterPro" id="IPR010994">
    <property type="entry name" value="RuvA_2-like"/>
</dbReference>
<gene>
    <name evidence="3" type="ORF">SAMN05660461_2151</name>
</gene>
<dbReference type="Gene3D" id="3.40.50.450">
    <property type="match status" value="1"/>
</dbReference>
<protein>
    <submittedName>
        <fullName evidence="3">DNA processing protein</fullName>
    </submittedName>
</protein>
<keyword evidence="4" id="KW-1185">Reference proteome</keyword>
<comment type="similarity">
    <text evidence="1">Belongs to the DprA/Smf family.</text>
</comment>
<proteinExistence type="inferred from homology"/>
<dbReference type="PANTHER" id="PTHR43022">
    <property type="entry name" value="PROTEIN SMF"/>
    <property type="match status" value="1"/>
</dbReference>
<dbReference type="GO" id="GO:0009294">
    <property type="term" value="P:DNA-mediated transformation"/>
    <property type="evidence" value="ECO:0007669"/>
    <property type="project" value="InterPro"/>
</dbReference>
<organism evidence="3 4">
    <name type="scientific">Chitinophaga ginsengisegetis</name>
    <dbReference type="NCBI Taxonomy" id="393003"/>
    <lineage>
        <taxon>Bacteria</taxon>
        <taxon>Pseudomonadati</taxon>
        <taxon>Bacteroidota</taxon>
        <taxon>Chitinophagia</taxon>
        <taxon>Chitinophagales</taxon>
        <taxon>Chitinophagaceae</taxon>
        <taxon>Chitinophaga</taxon>
    </lineage>
</organism>
<dbReference type="SUPFAM" id="SSF102405">
    <property type="entry name" value="MCP/YpsA-like"/>
    <property type="match status" value="1"/>
</dbReference>
<dbReference type="Pfam" id="PF02481">
    <property type="entry name" value="DNA_processg_A"/>
    <property type="match status" value="1"/>
</dbReference>
<dbReference type="InterPro" id="IPR057666">
    <property type="entry name" value="DrpA_SLOG"/>
</dbReference>
<sequence>MVAAKIIHAVQKKCRGKIVNYAEILFVMPQELMYQLALTRIPLIGDVIVKKLLEHFGSAGNIFNARKQELERIETVGAIRAAAIRNFRDFAEIENEISFMEKYRIQPLFCTDPAYPQRLLHCYDNPAMLYYKGNASLNAMRMINIVGTRHPSAYGKSVCETLVKGLSEAGITIVSGLAYGIDIIAHKTALKAQIPTIGVLAHGLDRIYPPAHKQVAVQMLEQGGLLTDFPSQTMPDRQNFPKRNRIVAGICDATIVIESGMRGGSLITADLANGYNRDVFCIPGRLHDPQSAGCNYLIKQNKAALLTGPEDVLALMGWQEKTAAGKAPVVQPGLFPELGEDEQLIMSLFREKSQRHLEELYLQTRLSGSQVATAVFNLEMQSVLRSLPGQLYELVC</sequence>
<dbReference type="InterPro" id="IPR003488">
    <property type="entry name" value="DprA"/>
</dbReference>
<evidence type="ECO:0000313" key="4">
    <source>
        <dbReference type="Proteomes" id="UP000190166"/>
    </source>
</evidence>
<feature type="domain" description="Smf/DprA SLOG" evidence="2">
    <location>
        <begin position="108"/>
        <end position="315"/>
    </location>
</feature>
<dbReference type="PANTHER" id="PTHR43022:SF1">
    <property type="entry name" value="PROTEIN SMF"/>
    <property type="match status" value="1"/>
</dbReference>
<dbReference type="SUPFAM" id="SSF47781">
    <property type="entry name" value="RuvA domain 2-like"/>
    <property type="match status" value="1"/>
</dbReference>
<dbReference type="Proteomes" id="UP000190166">
    <property type="component" value="Unassembled WGS sequence"/>
</dbReference>
<reference evidence="3 4" key="1">
    <citation type="submission" date="2017-02" db="EMBL/GenBank/DDBJ databases">
        <authorList>
            <person name="Peterson S.W."/>
        </authorList>
    </citation>
    <scope>NUCLEOTIDE SEQUENCE [LARGE SCALE GENOMIC DNA]</scope>
    <source>
        <strain evidence="3 4">DSM 18108</strain>
    </source>
</reference>
<dbReference type="NCBIfam" id="TIGR00732">
    <property type="entry name" value="dprA"/>
    <property type="match status" value="1"/>
</dbReference>
<accession>A0A1T5NLI0</accession>
<evidence type="ECO:0000256" key="1">
    <source>
        <dbReference type="ARBA" id="ARBA00006525"/>
    </source>
</evidence>
<name>A0A1T5NLI0_9BACT</name>
<dbReference type="EMBL" id="FUZZ01000001">
    <property type="protein sequence ID" value="SKD01354.1"/>
    <property type="molecule type" value="Genomic_DNA"/>
</dbReference>
<dbReference type="AlphaFoldDB" id="A0A1T5NLI0"/>
<evidence type="ECO:0000259" key="2">
    <source>
        <dbReference type="Pfam" id="PF02481"/>
    </source>
</evidence>